<proteinExistence type="predicted"/>
<feature type="region of interest" description="Disordered" evidence="1">
    <location>
        <begin position="260"/>
        <end position="279"/>
    </location>
</feature>
<dbReference type="EMBL" id="JACHJN010000016">
    <property type="protein sequence ID" value="MBB5960419.1"/>
    <property type="molecule type" value="Genomic_DNA"/>
</dbReference>
<sequence>MEHLELAVQCVGQQALGESERVGGSGFAGGQVDLPDAGQGLPEAAVGVVHPLGGALQQFQRVLGQGDRRVREAAVGQFGHRVQRLVDVLEIAVGGAVVDVVGDLYGAFQAVADLAVVERAVGGGPGGDGEPGAQDAIGLRRGHHLVDQPLVVAAEQERAQPLVRQGFRERGAHLAASGQPRQRRRHAVLAEEALGAPRAGAPPAQAAPGHLQAHAVGAGAVHRAGHGRPVHADPPHPPLGQVLPAPLERLRVGQVPHSPFTHLDHGRPSSQHGDRSELGVLPVRVREEPELVGRLRWRDRTGEGIRLGGPAAG</sequence>
<comment type="caution">
    <text evidence="2">The sequence shown here is derived from an EMBL/GenBank/DDBJ whole genome shotgun (WGS) entry which is preliminary data.</text>
</comment>
<evidence type="ECO:0000313" key="3">
    <source>
        <dbReference type="Proteomes" id="UP000547510"/>
    </source>
</evidence>
<evidence type="ECO:0000256" key="1">
    <source>
        <dbReference type="SAM" id="MobiDB-lite"/>
    </source>
</evidence>
<protein>
    <submittedName>
        <fullName evidence="2">Uncharacterized protein</fullName>
    </submittedName>
</protein>
<evidence type="ECO:0000313" key="2">
    <source>
        <dbReference type="EMBL" id="MBB5960419.1"/>
    </source>
</evidence>
<accession>A0A841CSZ5</accession>
<name>A0A841CSZ5_9PSEU</name>
<gene>
    <name evidence="2" type="ORF">FHS29_007043</name>
</gene>
<dbReference type="Proteomes" id="UP000547510">
    <property type="component" value="Unassembled WGS sequence"/>
</dbReference>
<keyword evidence="3" id="KW-1185">Reference proteome</keyword>
<dbReference type="AlphaFoldDB" id="A0A841CSZ5"/>
<reference evidence="2 3" key="1">
    <citation type="submission" date="2020-08" db="EMBL/GenBank/DDBJ databases">
        <title>Genomic Encyclopedia of Type Strains, Phase III (KMG-III): the genomes of soil and plant-associated and newly described type strains.</title>
        <authorList>
            <person name="Whitman W."/>
        </authorList>
    </citation>
    <scope>NUCLEOTIDE SEQUENCE [LARGE SCALE GENOMIC DNA]</scope>
    <source>
        <strain evidence="2 3">CECT 8640</strain>
    </source>
</reference>
<organism evidence="2 3">
    <name type="scientific">Saccharothrix tamanrassetensis</name>
    <dbReference type="NCBI Taxonomy" id="1051531"/>
    <lineage>
        <taxon>Bacteria</taxon>
        <taxon>Bacillati</taxon>
        <taxon>Actinomycetota</taxon>
        <taxon>Actinomycetes</taxon>
        <taxon>Pseudonocardiales</taxon>
        <taxon>Pseudonocardiaceae</taxon>
        <taxon>Saccharothrix</taxon>
    </lineage>
</organism>
<feature type="compositionally biased region" description="Basic and acidic residues" evidence="1">
    <location>
        <begin position="262"/>
        <end position="277"/>
    </location>
</feature>